<dbReference type="EMBL" id="FNVA01000007">
    <property type="protein sequence ID" value="SEG59379.1"/>
    <property type="molecule type" value="Genomic_DNA"/>
</dbReference>
<dbReference type="Proteomes" id="UP000236728">
    <property type="component" value="Unassembled WGS sequence"/>
</dbReference>
<evidence type="ECO:0000313" key="1">
    <source>
        <dbReference type="EMBL" id="SEG59379.1"/>
    </source>
</evidence>
<organism evidence="1 2">
    <name type="scientific">Bryocella elongata</name>
    <dbReference type="NCBI Taxonomy" id="863522"/>
    <lineage>
        <taxon>Bacteria</taxon>
        <taxon>Pseudomonadati</taxon>
        <taxon>Acidobacteriota</taxon>
        <taxon>Terriglobia</taxon>
        <taxon>Terriglobales</taxon>
        <taxon>Acidobacteriaceae</taxon>
        <taxon>Bryocella</taxon>
    </lineage>
</organism>
<name>A0A1H6BF24_9BACT</name>
<dbReference type="AlphaFoldDB" id="A0A1H6BF24"/>
<evidence type="ECO:0000313" key="2">
    <source>
        <dbReference type="Proteomes" id="UP000236728"/>
    </source>
</evidence>
<sequence length="38" mass="4053">MHHPLLILGLTLTSALTAALVSVRPNPSPGPQQRHQAE</sequence>
<reference evidence="1 2" key="1">
    <citation type="submission" date="2016-10" db="EMBL/GenBank/DDBJ databases">
        <authorList>
            <person name="de Groot N.N."/>
        </authorList>
    </citation>
    <scope>NUCLEOTIDE SEQUENCE [LARGE SCALE GENOMIC DNA]</scope>
    <source>
        <strain evidence="1 2">DSM 22489</strain>
    </source>
</reference>
<protein>
    <submittedName>
        <fullName evidence="1">Uncharacterized protein</fullName>
    </submittedName>
</protein>
<proteinExistence type="predicted"/>
<accession>A0A1H6BF24</accession>
<gene>
    <name evidence="1" type="ORF">SAMN05421819_3661</name>
</gene>
<keyword evidence="2" id="KW-1185">Reference proteome</keyword>